<accession>A0A160T5L8</accession>
<dbReference type="InterPro" id="IPR050396">
    <property type="entry name" value="Glycosyltr_51/Transpeptidase"/>
</dbReference>
<evidence type="ECO:0000256" key="8">
    <source>
        <dbReference type="ARBA" id="ARBA00022984"/>
    </source>
</evidence>
<keyword evidence="16" id="KW-1185">Reference proteome</keyword>
<dbReference type="GO" id="GO:0009002">
    <property type="term" value="F:serine-type D-Ala-D-Ala carboxypeptidase activity"/>
    <property type="evidence" value="ECO:0007669"/>
    <property type="project" value="UniProtKB-EC"/>
</dbReference>
<dbReference type="OrthoDB" id="152299at2"/>
<keyword evidence="8" id="KW-0573">Peptidoglycan synthesis</keyword>
<keyword evidence="5" id="KW-0328">Glycosyltransferase</keyword>
<feature type="domain" description="Glycosyl transferase family 51" evidence="14">
    <location>
        <begin position="112"/>
        <end position="268"/>
    </location>
</feature>
<dbReference type="Gene3D" id="3.40.710.10">
    <property type="entry name" value="DD-peptidase/beta-lactamase superfamily"/>
    <property type="match status" value="1"/>
</dbReference>
<dbReference type="InterPro" id="IPR036950">
    <property type="entry name" value="PBP_transglycosylase"/>
</dbReference>
<keyword evidence="3" id="KW-0121">Carboxypeptidase</keyword>
<dbReference type="InterPro" id="IPR001264">
    <property type="entry name" value="Glyco_trans_51"/>
</dbReference>
<evidence type="ECO:0000256" key="3">
    <source>
        <dbReference type="ARBA" id="ARBA00022645"/>
    </source>
</evidence>
<dbReference type="InterPro" id="IPR023346">
    <property type="entry name" value="Lysozyme-like_dom_sf"/>
</dbReference>
<dbReference type="SUPFAM" id="SSF53955">
    <property type="entry name" value="Lysozyme-like"/>
    <property type="match status" value="1"/>
</dbReference>
<organism evidence="15 16">
    <name type="scientific">Candidatus Promineifilum breve</name>
    <dbReference type="NCBI Taxonomy" id="1806508"/>
    <lineage>
        <taxon>Bacteria</taxon>
        <taxon>Bacillati</taxon>
        <taxon>Chloroflexota</taxon>
        <taxon>Ardenticatenia</taxon>
        <taxon>Candidatus Promineifilales</taxon>
        <taxon>Candidatus Promineifilaceae</taxon>
        <taxon>Candidatus Promineifilum</taxon>
    </lineage>
</organism>
<dbReference type="KEGG" id="pbf:CFX0092_A2257"/>
<dbReference type="Proteomes" id="UP000215027">
    <property type="component" value="Chromosome I"/>
</dbReference>
<dbReference type="PANTHER" id="PTHR32282">
    <property type="entry name" value="BINDING PROTEIN TRANSPEPTIDASE, PUTATIVE-RELATED"/>
    <property type="match status" value="1"/>
</dbReference>
<dbReference type="GO" id="GO:0006508">
    <property type="term" value="P:proteolysis"/>
    <property type="evidence" value="ECO:0007669"/>
    <property type="project" value="UniProtKB-KW"/>
</dbReference>
<name>A0A160T5L8_9CHLR</name>
<comment type="catalytic activity">
    <reaction evidence="13">
        <text>[GlcNAc-(1-&gt;4)-Mur2Ac(oyl-L-Ala-gamma-D-Glu-L-Lys-D-Ala-D-Ala)](n)-di-trans,octa-cis-undecaprenyl diphosphate + beta-D-GlcNAc-(1-&gt;4)-Mur2Ac(oyl-L-Ala-gamma-D-Glu-L-Lys-D-Ala-D-Ala)-di-trans,octa-cis-undecaprenyl diphosphate = [GlcNAc-(1-&gt;4)-Mur2Ac(oyl-L-Ala-gamma-D-Glu-L-Lys-D-Ala-D-Ala)](n+1)-di-trans,octa-cis-undecaprenyl diphosphate + di-trans,octa-cis-undecaprenyl diphosphate + H(+)</text>
        <dbReference type="Rhea" id="RHEA:23708"/>
        <dbReference type="Rhea" id="RHEA-COMP:9602"/>
        <dbReference type="Rhea" id="RHEA-COMP:9603"/>
        <dbReference type="ChEBI" id="CHEBI:15378"/>
        <dbReference type="ChEBI" id="CHEBI:58405"/>
        <dbReference type="ChEBI" id="CHEBI:60033"/>
        <dbReference type="ChEBI" id="CHEBI:78435"/>
        <dbReference type="EC" id="2.4.99.28"/>
    </reaction>
</comment>
<dbReference type="GO" id="GO:0030288">
    <property type="term" value="C:outer membrane-bounded periplasmic space"/>
    <property type="evidence" value="ECO:0007669"/>
    <property type="project" value="TreeGrafter"/>
</dbReference>
<keyword evidence="10" id="KW-0511">Multifunctional enzyme</keyword>
<dbReference type="GO" id="GO:0008360">
    <property type="term" value="P:regulation of cell shape"/>
    <property type="evidence" value="ECO:0007669"/>
    <property type="project" value="UniProtKB-KW"/>
</dbReference>
<dbReference type="PANTHER" id="PTHR32282:SF11">
    <property type="entry name" value="PENICILLIN-BINDING PROTEIN 1B"/>
    <property type="match status" value="1"/>
</dbReference>
<evidence type="ECO:0000256" key="9">
    <source>
        <dbReference type="ARBA" id="ARBA00023136"/>
    </source>
</evidence>
<dbReference type="GO" id="GO:0071555">
    <property type="term" value="P:cell wall organization"/>
    <property type="evidence" value="ECO:0007669"/>
    <property type="project" value="UniProtKB-KW"/>
</dbReference>
<evidence type="ECO:0000256" key="7">
    <source>
        <dbReference type="ARBA" id="ARBA00022960"/>
    </source>
</evidence>
<evidence type="ECO:0000256" key="12">
    <source>
        <dbReference type="ARBA" id="ARBA00034000"/>
    </source>
</evidence>
<dbReference type="Pfam" id="PF00912">
    <property type="entry name" value="Transgly"/>
    <property type="match status" value="1"/>
</dbReference>
<keyword evidence="11" id="KW-0961">Cell wall biogenesis/degradation</keyword>
<evidence type="ECO:0000256" key="1">
    <source>
        <dbReference type="ARBA" id="ARBA00004236"/>
    </source>
</evidence>
<keyword evidence="7" id="KW-0133">Cell shape</keyword>
<dbReference type="SUPFAM" id="SSF56601">
    <property type="entry name" value="beta-lactamase/transpeptidase-like"/>
    <property type="match status" value="1"/>
</dbReference>
<evidence type="ECO:0000256" key="2">
    <source>
        <dbReference type="ARBA" id="ARBA00022475"/>
    </source>
</evidence>
<comment type="subcellular location">
    <subcellularLocation>
        <location evidence="1">Cell membrane</location>
    </subcellularLocation>
</comment>
<evidence type="ECO:0000259" key="14">
    <source>
        <dbReference type="Pfam" id="PF00912"/>
    </source>
</evidence>
<gene>
    <name evidence="15" type="ORF">CFX0092_A2257</name>
</gene>
<evidence type="ECO:0000313" key="16">
    <source>
        <dbReference type="Proteomes" id="UP000215027"/>
    </source>
</evidence>
<evidence type="ECO:0000256" key="4">
    <source>
        <dbReference type="ARBA" id="ARBA00022670"/>
    </source>
</evidence>
<evidence type="ECO:0000256" key="5">
    <source>
        <dbReference type="ARBA" id="ARBA00022676"/>
    </source>
</evidence>
<sequence length="854" mass="88539">MNGMRATDIIRLRRARQAGRRARRGSRALAGAALLPALLVMIVLVAGLAGGAAALLALTRDLPAVETLRDLPGHFRPITATTRLYAGEEPATAGASGRVLIDEIGDPRLDSAGWVALDDLPPVVPTAYLAVVDPQFMAAAPSTFAALRGALTSRDSPVIQELIRDHLRGGAVGAAGDTRRAWQDWLLARQMERLYSREQLLAWTLNTRYFGHLAYGIEAAARVYFAKGAADLTPGEAALLVAVARDPAANPFDDPAGARRGQEAVLSALVAAGALTVEEAATVLAAPLVLAPPPGSTSAAPDFARLARRELERSLGPERLLAGGWQVETTLDWALQTQAACLIDIQTGRTGQTSSGGPACPAADLLPAVTVSPTGAAAIVALDPATGAIAALAGDVTTAHPGGALVRPLIYLTALSRGYTAATLTLDVPTVYLQNGRPYTPRNADGHYLGPLRLRQALAADRAAPAAQVLGWVGAERVVATARALGLRADEPAAGLALAEEGFPAGLLEMSAALAAVANRGALAGAADTLGQPRPTTIRRVTDGGGAVAYAYEPVTREALAPELAYLLTDMLAGRDAACPAEVCPATSELPDGRRAALVAGDGWAVGATPERLIGVWAGGGASPAMDNGEDAGSLWRSLMAWATVDTPAGDWLRPTTLRPVEVCAASGLLPSRAADCPTVREWFAPGTEPSAVDTMTREVAVNRETGRLATIFTPPQLVERRVVTDYPPEAAGWATAQGIAMPPAEYDTIRRITTRNGGATITAPEPWSVVSGQWSVVGSAGGEGFSTYRLAYFPGLWPEAMGIIAEGSAPVAAGELGVWDTTLVADGLYTVLLTVFRGDGTFDEVAIPVTVGN</sequence>
<keyword evidence="9" id="KW-0472">Membrane</keyword>
<dbReference type="Gene3D" id="1.10.3810.10">
    <property type="entry name" value="Biosynthetic peptidoglycan transglycosylase-like"/>
    <property type="match status" value="1"/>
</dbReference>
<dbReference type="InterPro" id="IPR012338">
    <property type="entry name" value="Beta-lactam/transpept-like"/>
</dbReference>
<dbReference type="AlphaFoldDB" id="A0A160T5L8"/>
<evidence type="ECO:0000313" key="15">
    <source>
        <dbReference type="EMBL" id="CUS04135.2"/>
    </source>
</evidence>
<dbReference type="GO" id="GO:0009252">
    <property type="term" value="P:peptidoglycan biosynthetic process"/>
    <property type="evidence" value="ECO:0007669"/>
    <property type="project" value="UniProtKB-KW"/>
</dbReference>
<keyword evidence="4" id="KW-0378">Hydrolase</keyword>
<dbReference type="EMBL" id="LN890655">
    <property type="protein sequence ID" value="CUS04135.2"/>
    <property type="molecule type" value="Genomic_DNA"/>
</dbReference>
<proteinExistence type="predicted"/>
<protein>
    <submittedName>
        <fullName evidence="15">Glycosyl transferase, family 51</fullName>
    </submittedName>
</protein>
<evidence type="ECO:0000256" key="6">
    <source>
        <dbReference type="ARBA" id="ARBA00022679"/>
    </source>
</evidence>
<evidence type="ECO:0000256" key="13">
    <source>
        <dbReference type="ARBA" id="ARBA00049902"/>
    </source>
</evidence>
<reference evidence="15" key="1">
    <citation type="submission" date="2016-01" db="EMBL/GenBank/DDBJ databases">
        <authorList>
            <person name="Mcilroy J.S."/>
            <person name="Karst M S."/>
            <person name="Albertsen M."/>
        </authorList>
    </citation>
    <scope>NUCLEOTIDE SEQUENCE</scope>
    <source>
        <strain evidence="15">Cfx-K</strain>
    </source>
</reference>
<dbReference type="GO" id="GO:0008955">
    <property type="term" value="F:peptidoglycan glycosyltransferase activity"/>
    <property type="evidence" value="ECO:0007669"/>
    <property type="project" value="UniProtKB-EC"/>
</dbReference>
<dbReference type="RefSeq" id="WP_095043525.1">
    <property type="nucleotide sequence ID" value="NZ_LN890655.1"/>
</dbReference>
<comment type="catalytic activity">
    <reaction evidence="12">
        <text>Preferential cleavage: (Ac)2-L-Lys-D-Ala-|-D-Ala. Also transpeptidation of peptidyl-alanyl moieties that are N-acyl substituents of D-alanine.</text>
        <dbReference type="EC" id="3.4.16.4"/>
    </reaction>
</comment>
<dbReference type="GO" id="GO:0005886">
    <property type="term" value="C:plasma membrane"/>
    <property type="evidence" value="ECO:0007669"/>
    <property type="project" value="UniProtKB-SubCell"/>
</dbReference>
<keyword evidence="6 15" id="KW-0808">Transferase</keyword>
<evidence type="ECO:0000256" key="11">
    <source>
        <dbReference type="ARBA" id="ARBA00023316"/>
    </source>
</evidence>
<keyword evidence="2" id="KW-1003">Cell membrane</keyword>
<evidence type="ECO:0000256" key="10">
    <source>
        <dbReference type="ARBA" id="ARBA00023268"/>
    </source>
</evidence>
<keyword evidence="4" id="KW-0645">Protease</keyword>